<organism evidence="2 3">
    <name type="scientific">Lactarius akahatsu</name>
    <dbReference type="NCBI Taxonomy" id="416441"/>
    <lineage>
        <taxon>Eukaryota</taxon>
        <taxon>Fungi</taxon>
        <taxon>Dikarya</taxon>
        <taxon>Basidiomycota</taxon>
        <taxon>Agaricomycotina</taxon>
        <taxon>Agaricomycetes</taxon>
        <taxon>Russulales</taxon>
        <taxon>Russulaceae</taxon>
        <taxon>Lactarius</taxon>
    </lineage>
</organism>
<feature type="compositionally biased region" description="Polar residues" evidence="1">
    <location>
        <begin position="33"/>
        <end position="42"/>
    </location>
</feature>
<evidence type="ECO:0000313" key="3">
    <source>
        <dbReference type="Proteomes" id="UP001201163"/>
    </source>
</evidence>
<dbReference type="AlphaFoldDB" id="A0AAD4LL11"/>
<name>A0AAD4LL11_9AGAM</name>
<proteinExistence type="predicted"/>
<protein>
    <submittedName>
        <fullName evidence="2">Uncharacterized protein</fullName>
    </submittedName>
</protein>
<accession>A0AAD4LL11</accession>
<keyword evidence="3" id="KW-1185">Reference proteome</keyword>
<feature type="region of interest" description="Disordered" evidence="1">
    <location>
        <begin position="33"/>
        <end position="61"/>
    </location>
</feature>
<feature type="compositionally biased region" description="Polar residues" evidence="1">
    <location>
        <begin position="51"/>
        <end position="61"/>
    </location>
</feature>
<dbReference type="Proteomes" id="UP001201163">
    <property type="component" value="Unassembled WGS sequence"/>
</dbReference>
<sequence>MFLGYLIPPSYWIESSSSHYVIALSLQLLMTQPESQMSNRSPRPQYDLVNSEPTSNQDNTLRLNGHQPGANYSYHGHWAPYHDNQYRGNLWYEGLPPPAANLEGQYTHERNPNVGYPVPGDAQYMHVPPGPPRGESYIPPAHDLPSDGVRYRPPPMTDVADPFSRNFPNPGPSRTSATEDIKQLASRCLHNPDSRLDTFRMGPSPSGGRLRMMIVLDVDI</sequence>
<dbReference type="EMBL" id="JAKELL010000022">
    <property type="protein sequence ID" value="KAH8992386.1"/>
    <property type="molecule type" value="Genomic_DNA"/>
</dbReference>
<evidence type="ECO:0000313" key="2">
    <source>
        <dbReference type="EMBL" id="KAH8992386.1"/>
    </source>
</evidence>
<reference evidence="2" key="1">
    <citation type="submission" date="2022-01" db="EMBL/GenBank/DDBJ databases">
        <title>Comparative genomics reveals a dynamic genome evolution in the ectomycorrhizal milk-cap (Lactarius) mushrooms.</title>
        <authorList>
            <consortium name="DOE Joint Genome Institute"/>
            <person name="Lebreton A."/>
            <person name="Tang N."/>
            <person name="Kuo A."/>
            <person name="LaButti K."/>
            <person name="Drula E."/>
            <person name="Barry K."/>
            <person name="Clum A."/>
            <person name="Lipzen A."/>
            <person name="Mousain D."/>
            <person name="Ng V."/>
            <person name="Wang R."/>
            <person name="Wang X."/>
            <person name="Dai Y."/>
            <person name="Henrissat B."/>
            <person name="Grigoriev I.V."/>
            <person name="Guerin-Laguette A."/>
            <person name="Yu F."/>
            <person name="Martin F.M."/>
        </authorList>
    </citation>
    <scope>NUCLEOTIDE SEQUENCE</scope>
    <source>
        <strain evidence="2">QP</strain>
    </source>
</reference>
<comment type="caution">
    <text evidence="2">The sequence shown here is derived from an EMBL/GenBank/DDBJ whole genome shotgun (WGS) entry which is preliminary data.</text>
</comment>
<gene>
    <name evidence="2" type="ORF">EDB92DRAFT_563813</name>
</gene>
<evidence type="ECO:0000256" key="1">
    <source>
        <dbReference type="SAM" id="MobiDB-lite"/>
    </source>
</evidence>